<gene>
    <name evidence="1" type="ORF">IWW38_001914</name>
</gene>
<evidence type="ECO:0000313" key="1">
    <source>
        <dbReference type="EMBL" id="KAJ2896803.1"/>
    </source>
</evidence>
<sequence>MLARALNFGLVVVGLSLLGSANAALDGCAKTLALKVTNIYENGDSNFHYDYCENLHDGRGFTAGIAGFCSGTGDAWEVIQAYHKLTGGRGDEFSKFDTVLKKYAESGSDSTSGLDGYCALWGKLGKGDARFKQAQDSVRDELYVAPAQQYSAKLGLRLTISQAQLYDTGIEHGTGNDADGLGSLIKRTNAKFTSDRPGSSGSTLNINNHKVDEIVWLNEFLGVRTDDLLHPRERENQGGNYWAQTVYRVKSYQWAVNQKEYNWGNSVRVLDNDGKPTTVYCDK</sequence>
<dbReference type="EMBL" id="JANBVB010000167">
    <property type="protein sequence ID" value="KAJ2896803.1"/>
    <property type="molecule type" value="Genomic_DNA"/>
</dbReference>
<protein>
    <submittedName>
        <fullName evidence="1">Uncharacterized protein</fullName>
    </submittedName>
</protein>
<reference evidence="1" key="1">
    <citation type="submission" date="2022-07" db="EMBL/GenBank/DDBJ databases">
        <title>Phylogenomic reconstructions and comparative analyses of Kickxellomycotina fungi.</title>
        <authorList>
            <person name="Reynolds N.K."/>
            <person name="Stajich J.E."/>
            <person name="Barry K."/>
            <person name="Grigoriev I.V."/>
            <person name="Crous P."/>
            <person name="Smith M.E."/>
        </authorList>
    </citation>
    <scope>NUCLEOTIDE SEQUENCE</scope>
    <source>
        <strain evidence="1">CBS 190363</strain>
    </source>
</reference>
<dbReference type="Proteomes" id="UP001139981">
    <property type="component" value="Unassembled WGS sequence"/>
</dbReference>
<comment type="caution">
    <text evidence="1">The sequence shown here is derived from an EMBL/GenBank/DDBJ whole genome shotgun (WGS) entry which is preliminary data.</text>
</comment>
<organism evidence="1 2">
    <name type="scientific">Coemansia aciculifera</name>
    <dbReference type="NCBI Taxonomy" id="417176"/>
    <lineage>
        <taxon>Eukaryota</taxon>
        <taxon>Fungi</taxon>
        <taxon>Fungi incertae sedis</taxon>
        <taxon>Zoopagomycota</taxon>
        <taxon>Kickxellomycotina</taxon>
        <taxon>Kickxellomycetes</taxon>
        <taxon>Kickxellales</taxon>
        <taxon>Kickxellaceae</taxon>
        <taxon>Coemansia</taxon>
    </lineage>
</organism>
<accession>A0ACC1M5V1</accession>
<evidence type="ECO:0000313" key="2">
    <source>
        <dbReference type="Proteomes" id="UP001139981"/>
    </source>
</evidence>
<proteinExistence type="predicted"/>
<name>A0ACC1M5V1_9FUNG</name>
<keyword evidence="2" id="KW-1185">Reference proteome</keyword>